<dbReference type="RefSeq" id="XP_001834293.1">
    <property type="nucleotide sequence ID" value="XM_001834241.1"/>
</dbReference>
<dbReference type="Proteomes" id="UP000001861">
    <property type="component" value="Unassembled WGS sequence"/>
</dbReference>
<reference evidence="7 8" key="1">
    <citation type="journal article" date="2010" name="Proc. Natl. Acad. Sci. U.S.A.">
        <title>Insights into evolution of multicellular fungi from the assembled chromosomes of the mushroom Coprinopsis cinerea (Coprinus cinereus).</title>
        <authorList>
            <person name="Stajich J.E."/>
            <person name="Wilke S.K."/>
            <person name="Ahren D."/>
            <person name="Au C.H."/>
            <person name="Birren B.W."/>
            <person name="Borodovsky M."/>
            <person name="Burns C."/>
            <person name="Canback B."/>
            <person name="Casselton L.A."/>
            <person name="Cheng C.K."/>
            <person name="Deng J."/>
            <person name="Dietrich F.S."/>
            <person name="Fargo D.C."/>
            <person name="Farman M.L."/>
            <person name="Gathman A.C."/>
            <person name="Goldberg J."/>
            <person name="Guigo R."/>
            <person name="Hoegger P.J."/>
            <person name="Hooker J.B."/>
            <person name="Huggins A."/>
            <person name="James T.Y."/>
            <person name="Kamada T."/>
            <person name="Kilaru S."/>
            <person name="Kodira C."/>
            <person name="Kues U."/>
            <person name="Kupfer D."/>
            <person name="Kwan H.S."/>
            <person name="Lomsadze A."/>
            <person name="Li W."/>
            <person name="Lilly W.W."/>
            <person name="Ma L.J."/>
            <person name="Mackey A.J."/>
            <person name="Manning G."/>
            <person name="Martin F."/>
            <person name="Muraguchi H."/>
            <person name="Natvig D.O."/>
            <person name="Palmerini H."/>
            <person name="Ramesh M.A."/>
            <person name="Rehmeyer C.J."/>
            <person name="Roe B.A."/>
            <person name="Shenoy N."/>
            <person name="Stanke M."/>
            <person name="Ter-Hovhannisyan V."/>
            <person name="Tunlid A."/>
            <person name="Velagapudi R."/>
            <person name="Vision T.J."/>
            <person name="Zeng Q."/>
            <person name="Zolan M.E."/>
            <person name="Pukkila P.J."/>
        </authorList>
    </citation>
    <scope>NUCLEOTIDE SEQUENCE [LARGE SCALE GENOMIC DNA]</scope>
    <source>
        <strain evidence="8">Okayama-7 / 130 / ATCC MYA-4618 / FGSC 9003</strain>
    </source>
</reference>
<dbReference type="InterPro" id="IPR021827">
    <property type="entry name" value="Nup186/Nup192/Nup205"/>
</dbReference>
<dbReference type="Pfam" id="PF11894">
    <property type="entry name" value="Nup192"/>
    <property type="match status" value="1"/>
</dbReference>
<name>A8NJT9_COPC7</name>
<comment type="similarity">
    <text evidence="2">Belongs to the NUP186/NUP192/NUP205 family.</text>
</comment>
<keyword evidence="3" id="KW-0813">Transport</keyword>
<dbReference type="GeneID" id="6010807"/>
<proteinExistence type="inferred from homology"/>
<evidence type="ECO:0000313" key="7">
    <source>
        <dbReference type="EMBL" id="EAU87534.1"/>
    </source>
</evidence>
<dbReference type="VEuPathDB" id="FungiDB:CC1G_11206"/>
<dbReference type="GO" id="GO:0006999">
    <property type="term" value="P:nuclear pore organization"/>
    <property type="evidence" value="ECO:0007669"/>
    <property type="project" value="TreeGrafter"/>
</dbReference>
<dbReference type="FunCoup" id="A8NJT9">
    <property type="interactions" value="497"/>
</dbReference>
<accession>A8NJT9</accession>
<dbReference type="EMBL" id="AACS02000010">
    <property type="protein sequence ID" value="EAU87534.1"/>
    <property type="molecule type" value="Genomic_DNA"/>
</dbReference>
<sequence>MDNIHRLKDALTRALARGPEEPHQGDRELFEEIMVQKPRLLKLFDVGPRNAQEQREVESGKITIDGKQVAVNSDFARQVLLISQHLDCSEKHVASVLHSVMRNNTNLSPVDYIEATVREYHARRRDLADSIGTLLAASLEGERPDAPPTLQRLRSFVRTEILPVEATPGGQTSFAHRIFKEIQQLDNVIAKADIALKNATSNTVSPSAQGQGVLGYDILKGRRDSLNYERRKLAISLTTIAQHGCIEPNEIRAFIDWLSDHPTHFLAYHILTAVFISFEPCDPDSPLGSLRSRVSTDQSLLTYMSKKLSPSTTWKEPGLKAAILLKWTMFITDARHNDASLEHRAGFKNEELETQVWNAVQGDAFTYLAITVARLSRKNEKEALPPSLVTSPVTETTEQPELPAQDSKLLLLSTFETLVRSLITYASSELRKIKQRQEDVVLANARTERNRAASRYGAPSVPEPEKPAQQPRHDIAILYSFIGLLFQALPQERALQFWGAGSVDASITYLEFVEATAGRLPAFLQWAVWSTSSQDLIMLTALYDMINGLAKGQQCSELAYNFLARGTGEVLPGSSISSSTAATPAISWTAIFGILDAWTNAIANPKSNPQPQSLGLTSTFSHSIQNLAQPVPAQQPVISNKDVIFAQAFLRLLASVVRYSINVRKAIAGHIHFRAIPTLANLIPLSVPLELKGALFDTLAAFCEPGGGSPGLEICRAVWTSLERNEVINVRGQTGGFSTSLASGKGVEVELEQIEAVHRQYPATIPFLKLLSTLIHTAKRLPERDRATGMIPSNTIPDTLGQPYRLPGVGPYTSFVIDNVFANIPNREYNDPSDRWRINDLCLCYIERAVAGFNLESLVSLAEEGPLKTESIVPYLIHPGFDVMTRLLSTSPLQASLLSYLVDALDGFEKGLADEEPAFRNTIIRVLRIVSRLLEIQDIFLDVLLPLLSEFNTAPYIGHLHHRSYFTKFDQALSFDPRYTPAIAQYMEYSSHAEIVLLSVKVLTFLSTSPYFTNLVALIDRSPNSERILAAFVKTLEAELVPDITEAEINAELNSGAGAPTIDDASSSLDQAIRLASLDLLIQDTSNSRSFPNLGHWLLFGSSKPLVEDPRALHARRTSIHVILELVNEGVPRIKDRRNPEHRIQTIPLAISLPALAERCYRVIYQLCTHPRTSEFVTRYLRTREDFFARQISNISPGAPECPANIVIKVIYGDGSGVITTVEALSSFLRLRSYIFDLVALELHLLTSKGHHKSVTDLLEILFGIDVDYEEEHDFHTFREVGQSNMRIVDFFQSLLFEWQDTLQVNHVDLQYLAQLNLQASIRKDANGCEVVDRPTLLRMISTAKQTLLSQGSIATTAQNDQLNAEINYVLESCAIENHRRQIAFSVATGFESWRRLLDLALTKCFDRLPHDRRENMLFDLLHVLPPAIRSPNIEEPTAVLLSETTLSLITKLREDRRHQLVLQSGGVEGTGSLPAERLYSILRSIVEGILDSNHSELIRGNLYGSLINFIHLVLVSDHDSSLSDDSKDVFNLDYSSRQGSPFSGSTRSLALVNSTGSSRTAKVESGILSSLKPGLERLVAVVARDAIDGTEVWKTVAFMLLDAITQLSSLEKPHVALSALDRHGILTNFVRGLKDSDALLQSVLKPEPDDLNPLYVYEAKMSLFIRMAQTRSGAERLLEAQLIPTLAQCDYLDAMPEADQAFMDHDSFLPSAIQRYHQLFTPAVQVVNAIIAVLGNKHTTATNHALDFLSNHSSTIAILLKTQADYVPLSILEELHLVVNLCASVLPSVPRTDLLSANSGFGVINAAILSLSTRTLGRGKAFDRVIPSTDSEVQASNVYAFGHGSLSKFDVMVQQKERLLHKSVISYIGSASDFTEEDIHLVLSPITITPKRDDHGSRFSATIPTIGDALAALDDLSNDLAEILKQISDIGAELANKHHIGANEIQEILRDFDPALLQDLEIEQTRSLIYRELMRIRRSVQNDARVVLDSLEMLMLLLWRHLNHYANPSNMNMPPAKASVANAMRLLQTADPVTFRSEAGIKLAPILQKLAGLDFTPVASGKDWQDSQGYVEIMSRRLRDTAGLLDDNGGGDHEFDDEAA</sequence>
<keyword evidence="8" id="KW-1185">Reference proteome</keyword>
<comment type="caution">
    <text evidence="7">The sequence shown here is derived from an EMBL/GenBank/DDBJ whole genome shotgun (WGS) entry which is preliminary data.</text>
</comment>
<evidence type="ECO:0000313" key="8">
    <source>
        <dbReference type="Proteomes" id="UP000001861"/>
    </source>
</evidence>
<dbReference type="OrthoDB" id="2019644at2759"/>
<feature type="compositionally biased region" description="Polar residues" evidence="6">
    <location>
        <begin position="388"/>
        <end position="399"/>
    </location>
</feature>
<dbReference type="GO" id="GO:0017056">
    <property type="term" value="F:structural constituent of nuclear pore"/>
    <property type="evidence" value="ECO:0007669"/>
    <property type="project" value="TreeGrafter"/>
</dbReference>
<evidence type="ECO:0000256" key="1">
    <source>
        <dbReference type="ARBA" id="ARBA00004123"/>
    </source>
</evidence>
<dbReference type="GO" id="GO:0044611">
    <property type="term" value="C:nuclear pore inner ring"/>
    <property type="evidence" value="ECO:0007669"/>
    <property type="project" value="TreeGrafter"/>
</dbReference>
<protein>
    <recommendedName>
        <fullName evidence="9">Nucleoporin</fullName>
    </recommendedName>
</protein>
<dbReference type="PANTHER" id="PTHR31344">
    <property type="entry name" value="NUCLEAR PORE COMPLEX PROTEIN NUP205"/>
    <property type="match status" value="1"/>
</dbReference>
<dbReference type="STRING" id="240176.A8NJT9"/>
<dbReference type="PANTHER" id="PTHR31344:SF0">
    <property type="entry name" value="NUCLEAR PORE COMPLEX PROTEIN NUP205"/>
    <property type="match status" value="1"/>
</dbReference>
<keyword evidence="4" id="KW-0539">Nucleus</keyword>
<evidence type="ECO:0000256" key="5">
    <source>
        <dbReference type="SAM" id="Coils"/>
    </source>
</evidence>
<gene>
    <name evidence="7" type="ORF">CC1G_11206</name>
</gene>
<keyword evidence="5" id="KW-0175">Coiled coil</keyword>
<feature type="coiled-coil region" evidence="5">
    <location>
        <begin position="1907"/>
        <end position="1934"/>
    </location>
</feature>
<feature type="region of interest" description="Disordered" evidence="6">
    <location>
        <begin position="381"/>
        <end position="400"/>
    </location>
</feature>
<evidence type="ECO:0000256" key="3">
    <source>
        <dbReference type="ARBA" id="ARBA00022448"/>
    </source>
</evidence>
<dbReference type="KEGG" id="cci:CC1G_11206"/>
<evidence type="ECO:0000256" key="4">
    <source>
        <dbReference type="ARBA" id="ARBA00023242"/>
    </source>
</evidence>
<dbReference type="InParanoid" id="A8NJT9"/>
<dbReference type="OMA" id="WSQMFAE"/>
<comment type="subcellular location">
    <subcellularLocation>
        <location evidence="1">Nucleus</location>
    </subcellularLocation>
</comment>
<organism evidence="7 8">
    <name type="scientific">Coprinopsis cinerea (strain Okayama-7 / 130 / ATCC MYA-4618 / FGSC 9003)</name>
    <name type="common">Inky cap fungus</name>
    <name type="synonym">Hormographiella aspergillata</name>
    <dbReference type="NCBI Taxonomy" id="240176"/>
    <lineage>
        <taxon>Eukaryota</taxon>
        <taxon>Fungi</taxon>
        <taxon>Dikarya</taxon>
        <taxon>Basidiomycota</taxon>
        <taxon>Agaricomycotina</taxon>
        <taxon>Agaricomycetes</taxon>
        <taxon>Agaricomycetidae</taxon>
        <taxon>Agaricales</taxon>
        <taxon>Agaricineae</taxon>
        <taxon>Psathyrellaceae</taxon>
        <taxon>Coprinopsis</taxon>
    </lineage>
</organism>
<evidence type="ECO:0000256" key="2">
    <source>
        <dbReference type="ARBA" id="ARBA00005892"/>
    </source>
</evidence>
<evidence type="ECO:0000256" key="6">
    <source>
        <dbReference type="SAM" id="MobiDB-lite"/>
    </source>
</evidence>
<dbReference type="eggNOG" id="KOG1835">
    <property type="taxonomic scope" value="Eukaryota"/>
</dbReference>
<evidence type="ECO:0008006" key="9">
    <source>
        <dbReference type="Google" id="ProtNLM"/>
    </source>
</evidence>